<comment type="caution">
    <text evidence="2">The sequence shown here is derived from an EMBL/GenBank/DDBJ whole genome shotgun (WGS) entry which is preliminary data.</text>
</comment>
<name>A0A7X2BSI7_9PSED</name>
<feature type="transmembrane region" description="Helical" evidence="1">
    <location>
        <begin position="20"/>
        <end position="39"/>
    </location>
</feature>
<evidence type="ECO:0000313" key="2">
    <source>
        <dbReference type="EMBL" id="MQT73316.1"/>
    </source>
</evidence>
<evidence type="ECO:0000256" key="1">
    <source>
        <dbReference type="SAM" id="Phobius"/>
    </source>
</evidence>
<accession>A0A7X2BSI7</accession>
<dbReference type="EMBL" id="WIWF01000007">
    <property type="protein sequence ID" value="MQT73316.1"/>
    <property type="molecule type" value="Genomic_DNA"/>
</dbReference>
<protein>
    <submittedName>
        <fullName evidence="2">Uncharacterized protein</fullName>
    </submittedName>
</protein>
<feature type="transmembrane region" description="Helical" evidence="1">
    <location>
        <begin position="45"/>
        <end position="63"/>
    </location>
</feature>
<reference evidence="2 3" key="1">
    <citation type="submission" date="2019-10" db="EMBL/GenBank/DDBJ databases">
        <title>Evaluation of single-gene subtyping targets for Pseudomonas.</title>
        <authorList>
            <person name="Reichler S.J."/>
            <person name="Orsi R.H."/>
            <person name="Wiedmann M."/>
            <person name="Martin N.H."/>
            <person name="Murphy S.I."/>
        </authorList>
    </citation>
    <scope>NUCLEOTIDE SEQUENCE [LARGE SCALE GENOMIC DNA]</scope>
    <source>
        <strain evidence="2 3">FSL R10-2932</strain>
    </source>
</reference>
<keyword evidence="1" id="KW-0472">Membrane</keyword>
<evidence type="ECO:0000313" key="3">
    <source>
        <dbReference type="Proteomes" id="UP000447574"/>
    </source>
</evidence>
<organism evidence="2 3">
    <name type="scientific">Pseudomonas helleri</name>
    <dbReference type="NCBI Taxonomy" id="1608996"/>
    <lineage>
        <taxon>Bacteria</taxon>
        <taxon>Pseudomonadati</taxon>
        <taxon>Pseudomonadota</taxon>
        <taxon>Gammaproteobacteria</taxon>
        <taxon>Pseudomonadales</taxon>
        <taxon>Pseudomonadaceae</taxon>
        <taxon>Pseudomonas</taxon>
    </lineage>
</organism>
<dbReference type="Proteomes" id="UP000447574">
    <property type="component" value="Unassembled WGS sequence"/>
</dbReference>
<sequence length="86" mass="9335">MSERNCNHGQKKKPTVKKILLGVGCAIAVAGSGALYQLSGMTPKVVSLVIGYWGLLPFVHHFTGNGFGFKKKPENQVHAECPLRNE</sequence>
<dbReference type="RefSeq" id="WP_153437749.1">
    <property type="nucleotide sequence ID" value="NZ_WIWF01000007.1"/>
</dbReference>
<keyword evidence="1" id="KW-1133">Transmembrane helix</keyword>
<proteinExistence type="predicted"/>
<gene>
    <name evidence="2" type="ORF">GHO37_03220</name>
</gene>
<dbReference type="AlphaFoldDB" id="A0A7X2BSI7"/>
<keyword evidence="1" id="KW-0812">Transmembrane</keyword>